<feature type="region of interest" description="Disordered" evidence="1">
    <location>
        <begin position="953"/>
        <end position="1178"/>
    </location>
</feature>
<feature type="region of interest" description="Disordered" evidence="1">
    <location>
        <begin position="453"/>
        <end position="934"/>
    </location>
</feature>
<feature type="region of interest" description="Disordered" evidence="1">
    <location>
        <begin position="284"/>
        <end position="332"/>
    </location>
</feature>
<feature type="compositionally biased region" description="Polar residues" evidence="1">
    <location>
        <begin position="530"/>
        <end position="542"/>
    </location>
</feature>
<evidence type="ECO:0000259" key="2">
    <source>
        <dbReference type="SMART" id="SM01319"/>
    </source>
</evidence>
<dbReference type="Proteomes" id="UP000016665">
    <property type="component" value="Chromosome 5"/>
</dbReference>
<protein>
    <recommendedName>
        <fullName evidence="2">Tankyrase 1-binding protein C-terminal domain-containing protein</fullName>
    </recommendedName>
</protein>
<feature type="compositionally biased region" description="Pro residues" evidence="1">
    <location>
        <begin position="499"/>
        <end position="512"/>
    </location>
</feature>
<dbReference type="Pfam" id="PF15327">
    <property type="entry name" value="Tankyrase_bdg_C"/>
    <property type="match status" value="1"/>
</dbReference>
<dbReference type="InterPro" id="IPR032764">
    <property type="entry name" value="Tankyrase-bd_C"/>
</dbReference>
<reference evidence="3 4" key="1">
    <citation type="journal article" date="2012" name="Nature">
        <title>The genomic landscape of species divergence in Ficedula flycatchers.</title>
        <authorList>
            <person name="Ellegren H."/>
            <person name="Smeds L."/>
            <person name="Burri R."/>
            <person name="Olason P.I."/>
            <person name="Backstrom N."/>
            <person name="Kawakami T."/>
            <person name="Kunstner A."/>
            <person name="Makinen H."/>
            <person name="Nadachowska-Brzyska K."/>
            <person name="Qvarnstrom A."/>
            <person name="Uebbing S."/>
            <person name="Wolf J.B."/>
        </authorList>
    </citation>
    <scope>NUCLEOTIDE SEQUENCE [LARGE SCALE GENOMIC DNA]</scope>
</reference>
<feature type="compositionally biased region" description="Low complexity" evidence="1">
    <location>
        <begin position="806"/>
        <end position="817"/>
    </location>
</feature>
<dbReference type="GO" id="GO:0000792">
    <property type="term" value="C:heterochromatin"/>
    <property type="evidence" value="ECO:0007669"/>
    <property type="project" value="TreeGrafter"/>
</dbReference>
<feature type="compositionally biased region" description="Pro residues" evidence="1">
    <location>
        <begin position="457"/>
        <end position="473"/>
    </location>
</feature>
<dbReference type="InterPro" id="IPR040006">
    <property type="entry name" value="TNKS1BP1-like"/>
</dbReference>
<proteinExistence type="predicted"/>
<evidence type="ECO:0000313" key="4">
    <source>
        <dbReference type="Proteomes" id="UP000016665"/>
    </source>
</evidence>
<feature type="compositionally biased region" description="Polar residues" evidence="1">
    <location>
        <begin position="784"/>
        <end position="793"/>
    </location>
</feature>
<name>A0A803W3Q7_FICAL</name>
<dbReference type="GeneTree" id="ENSGT00940000171312"/>
<feature type="compositionally biased region" description="Basic and acidic residues" evidence="1">
    <location>
        <begin position="892"/>
        <end position="924"/>
    </location>
</feature>
<feature type="region of interest" description="Disordered" evidence="1">
    <location>
        <begin position="1276"/>
        <end position="1296"/>
    </location>
</feature>
<feature type="compositionally biased region" description="Basic and acidic residues" evidence="1">
    <location>
        <begin position="608"/>
        <end position="628"/>
    </location>
</feature>
<sequence>MNRLAGPQPYSGAGTGGPLRRPSFTVRSPETPNGKGLPSPLVTGTEEEAPPAPPTPSRKGPAPFKVTPVPVAARPERFPGTTVEEILAKMDSREGPGSPDRAWLSPFCTDPSSRFGSKTFAAFRKRPGGEADGDPAGEAPQTPRPAAGELGVGDVGHPVAEMSSSPPAGPSCAGDPRGRRRPPSPPDVSAGLALRRHGGSAPGLSPSGLSCLLRGSLSAGCVSLLSPWGAGCPFLAGGQCPLCREPGVGPRGVGVACAGSGARRGQGAAVSHQLGFGDPAGMWQGRPRRRPASPFPRAVLSQGGDRDTGHGDTAGGLLGSGTRSPQQGGKPRQCWAGGCQLQAGRGAVLGVLTCPALFLLSICPGTLGAAGGWAGSKAGAPGAALAESHRSSLVLARSMGTSCPGCREGSWAGGRDPSEVWGPGFGMDIWRCLLSDMTPCRLFPQLSTLQLGALGPPGSPRPPSCPAPAPGAPFQPAEPSAPAPGSPDAAPELLAPDSPTLPPGSPESPARPPVEVLVTSIQAPGAPSATEPQHSISRSPGSPHTPGEGSPGTASPPGTPELPPRVTCPPGSPEAAAEYLGPPSPPLAKASCPPGSPEGPDDSTVSPRSHEGPDFKPPPRDVGLRRSSEGVLRPPPTGQGLGELGGSLSALPRPGDLLSEPSLGSESGWSLSQSFEWTFPSRGTRLPAFPPRSPIRETPDSGLSEEGESDGEAAAPSSPKDSSSEGPDSQQAEGAPCPGGPVAQREAEGSAEEEEDEREAEQDAPVSHSPLHVTKPGQDPAEPESTTQPSVTTAAPLDPAPPDPAAPADLAWAGDGPKSLQGPGGPGQAEGPSQDPDPHADPGWLTELLASPGVHGSPEQNLLGWSRKDLCSEFGIGHPRQDTTFDWSHPGVSRERDWPVETKQDQEFEAKSSWDSTHSDKDSSAPESWSGDYRATELMRDTKLGCSDWSQSLGTGKSCPQDPDFSASTAKWGQGYGSTEELGSGKANWGSGLGTGHVQQLDKEPRSGQPTWAGSAHWSQDLDSWSVEPQDAEARRQEWASAFSARCAARSRDLGAEEQSLGGATSAEHGSAPSPSMDDIPAHPPAVEPPQSESPSPSEEERDPSEPTAAPQSPRTHPLVSEAASGIPADTGSEEQPSDHPDGESSSSWGEQRHSLATPQPEGSVEQGQEFPLLEDTELLDSSVLRCKASLGRKRQHRAPSLRPATTEGESWIFRDSTEPQPAPAASSDEEAVEEPRSRRMRGSPSGRGVKVPLFPGLSASAIKVSPLDSWLQCGREGGMQGSRQGGSGAWLKTGRRQWGDLGGRALCFSLTSPSAPRPS</sequence>
<feature type="compositionally biased region" description="Low complexity" evidence="1">
    <location>
        <begin position="646"/>
        <end position="676"/>
    </location>
</feature>
<feature type="compositionally biased region" description="Polar residues" evidence="1">
    <location>
        <begin position="1008"/>
        <end position="1023"/>
    </location>
</feature>
<dbReference type="SMART" id="SM01319">
    <property type="entry name" value="Tankyrase_bdg_C"/>
    <property type="match status" value="1"/>
</dbReference>
<feature type="compositionally biased region" description="Low complexity" evidence="1">
    <location>
        <begin position="545"/>
        <end position="556"/>
    </location>
</feature>
<evidence type="ECO:0000256" key="1">
    <source>
        <dbReference type="SAM" id="MobiDB-lite"/>
    </source>
</evidence>
<feature type="domain" description="Tankyrase 1-binding protein C-terminal" evidence="2">
    <location>
        <begin position="1168"/>
        <end position="1293"/>
    </location>
</feature>
<organism evidence="3 4">
    <name type="scientific">Ficedula albicollis</name>
    <name type="common">Collared flycatcher</name>
    <name type="synonym">Muscicapa albicollis</name>
    <dbReference type="NCBI Taxonomy" id="59894"/>
    <lineage>
        <taxon>Eukaryota</taxon>
        <taxon>Metazoa</taxon>
        <taxon>Chordata</taxon>
        <taxon>Craniata</taxon>
        <taxon>Vertebrata</taxon>
        <taxon>Euteleostomi</taxon>
        <taxon>Archelosauria</taxon>
        <taxon>Archosauria</taxon>
        <taxon>Dinosauria</taxon>
        <taxon>Saurischia</taxon>
        <taxon>Theropoda</taxon>
        <taxon>Coelurosauria</taxon>
        <taxon>Aves</taxon>
        <taxon>Neognathae</taxon>
        <taxon>Neoaves</taxon>
        <taxon>Telluraves</taxon>
        <taxon>Australaves</taxon>
        <taxon>Passeriformes</taxon>
        <taxon>Muscicapidae</taxon>
        <taxon>Ficedula</taxon>
    </lineage>
</organism>
<dbReference type="PANTHER" id="PTHR22042">
    <property type="entry name" value="TANKYRASE 1 BINDING PROTEIN"/>
    <property type="match status" value="1"/>
</dbReference>
<feature type="region of interest" description="Disordered" evidence="1">
    <location>
        <begin position="1"/>
        <end position="201"/>
    </location>
</feature>
<dbReference type="Ensembl" id="ENSFALT00000027291.1">
    <property type="protein sequence ID" value="ENSFALP00000029613.1"/>
    <property type="gene ID" value="ENSFALG00000011247.2"/>
</dbReference>
<accession>A0A803W3Q7</accession>
<reference evidence="3" key="2">
    <citation type="submission" date="2025-08" db="UniProtKB">
        <authorList>
            <consortium name="Ensembl"/>
        </authorList>
    </citation>
    <scope>IDENTIFICATION</scope>
</reference>
<gene>
    <name evidence="3" type="primary">TNKS1BP1</name>
</gene>
<feature type="compositionally biased region" description="Pro residues" evidence="1">
    <location>
        <begin position="557"/>
        <end position="572"/>
    </location>
</feature>
<dbReference type="PANTHER" id="PTHR22042:SF2">
    <property type="entry name" value="182 KDA TANKYRASE-1-BINDING PROTEIN"/>
    <property type="match status" value="1"/>
</dbReference>
<keyword evidence="4" id="KW-1185">Reference proteome</keyword>
<reference evidence="3" key="3">
    <citation type="submission" date="2025-09" db="UniProtKB">
        <authorList>
            <consortium name="Ensembl"/>
        </authorList>
    </citation>
    <scope>IDENTIFICATION</scope>
</reference>
<feature type="compositionally biased region" description="Polar residues" evidence="1">
    <location>
        <begin position="1144"/>
        <end position="1158"/>
    </location>
</feature>
<dbReference type="GO" id="GO:0006302">
    <property type="term" value="P:double-strand break repair"/>
    <property type="evidence" value="ECO:0007669"/>
    <property type="project" value="TreeGrafter"/>
</dbReference>
<feature type="compositionally biased region" description="Low complexity" evidence="1">
    <location>
        <begin position="712"/>
        <end position="729"/>
    </location>
</feature>
<feature type="compositionally biased region" description="Gly residues" evidence="1">
    <location>
        <begin position="1276"/>
        <end position="1289"/>
    </location>
</feature>
<feature type="compositionally biased region" description="Low complexity" evidence="1">
    <location>
        <begin position="163"/>
        <end position="175"/>
    </location>
</feature>
<feature type="compositionally biased region" description="Basic residues" evidence="1">
    <location>
        <begin position="1191"/>
        <end position="1200"/>
    </location>
</feature>
<feature type="region of interest" description="Disordered" evidence="1">
    <location>
        <begin position="1190"/>
        <end position="1252"/>
    </location>
</feature>
<evidence type="ECO:0000313" key="3">
    <source>
        <dbReference type="Ensembl" id="ENSFALP00000029613.1"/>
    </source>
</evidence>
<dbReference type="GO" id="GO:0071479">
    <property type="term" value="P:cellular response to ionizing radiation"/>
    <property type="evidence" value="ECO:0007669"/>
    <property type="project" value="TreeGrafter"/>
</dbReference>
<dbReference type="GO" id="GO:0005634">
    <property type="term" value="C:nucleus"/>
    <property type="evidence" value="ECO:0007669"/>
    <property type="project" value="TreeGrafter"/>
</dbReference>
<feature type="compositionally biased region" description="Acidic residues" evidence="1">
    <location>
        <begin position="749"/>
        <end position="762"/>
    </location>
</feature>